<keyword evidence="2" id="KW-1185">Reference proteome</keyword>
<accession>A0A6F8VE63</accession>
<name>A0A6F8VE63_9PROT</name>
<dbReference type="AlphaFoldDB" id="A0A6F8VE63"/>
<organism evidence="1 2">
    <name type="scientific">Sulfurimicrobium lacus</name>
    <dbReference type="NCBI Taxonomy" id="2715678"/>
    <lineage>
        <taxon>Bacteria</taxon>
        <taxon>Pseudomonadati</taxon>
        <taxon>Pseudomonadota</taxon>
        <taxon>Betaproteobacteria</taxon>
        <taxon>Nitrosomonadales</taxon>
        <taxon>Sulfuricellaceae</taxon>
        <taxon>Sulfurimicrobium</taxon>
    </lineage>
</organism>
<gene>
    <name evidence="1" type="ORF">SKTS_28600</name>
</gene>
<reference evidence="2" key="1">
    <citation type="submission" date="2020-03" db="EMBL/GenBank/DDBJ databases">
        <title>Complete genome sequence of sulfur-oxidizing bacterium skT11.</title>
        <authorList>
            <person name="Kanda M."/>
            <person name="Kojima H."/>
            <person name="Fukui M."/>
        </authorList>
    </citation>
    <scope>NUCLEOTIDE SEQUENCE [LARGE SCALE GENOMIC DNA]</scope>
    <source>
        <strain evidence="2">skT11</strain>
    </source>
</reference>
<evidence type="ECO:0000313" key="2">
    <source>
        <dbReference type="Proteomes" id="UP000502260"/>
    </source>
</evidence>
<dbReference type="Proteomes" id="UP000502260">
    <property type="component" value="Chromosome"/>
</dbReference>
<proteinExistence type="predicted"/>
<sequence length="68" mass="7909">MQQRSLAVLKSFFKRRDYFAIAILLLKQDANSREQCGMRSGKRFKFVSDGFGFGHHVSQHKFDVISEI</sequence>
<evidence type="ECO:0000313" key="1">
    <source>
        <dbReference type="EMBL" id="BCB27974.1"/>
    </source>
</evidence>
<dbReference type="KEGG" id="slac:SKTS_28600"/>
<protein>
    <submittedName>
        <fullName evidence="1">Uncharacterized protein</fullName>
    </submittedName>
</protein>
<dbReference type="EMBL" id="AP022853">
    <property type="protein sequence ID" value="BCB27974.1"/>
    <property type="molecule type" value="Genomic_DNA"/>
</dbReference>